<dbReference type="GO" id="GO:0005886">
    <property type="term" value="C:plasma membrane"/>
    <property type="evidence" value="ECO:0007669"/>
    <property type="project" value="TreeGrafter"/>
</dbReference>
<reference evidence="5" key="2">
    <citation type="submission" date="2020-09" db="EMBL/GenBank/DDBJ databases">
        <authorList>
            <person name="Sun Q."/>
            <person name="Zhou Y."/>
        </authorList>
    </citation>
    <scope>NUCLEOTIDE SEQUENCE</scope>
    <source>
        <strain evidence="5">CGMCC 1.15958</strain>
    </source>
</reference>
<reference evidence="5" key="1">
    <citation type="journal article" date="2014" name="Int. J. Syst. Evol. Microbiol.">
        <title>Complete genome sequence of Corynebacterium casei LMG S-19264T (=DSM 44701T), isolated from a smear-ripened cheese.</title>
        <authorList>
            <consortium name="US DOE Joint Genome Institute (JGI-PGF)"/>
            <person name="Walter F."/>
            <person name="Albersmeier A."/>
            <person name="Kalinowski J."/>
            <person name="Ruckert C."/>
        </authorList>
    </citation>
    <scope>NUCLEOTIDE SEQUENCE</scope>
    <source>
        <strain evidence="5">CGMCC 1.15958</strain>
    </source>
</reference>
<organism evidence="5 6">
    <name type="scientific">Emticicia aquatilis</name>
    <dbReference type="NCBI Taxonomy" id="1537369"/>
    <lineage>
        <taxon>Bacteria</taxon>
        <taxon>Pseudomonadati</taxon>
        <taxon>Bacteroidota</taxon>
        <taxon>Cytophagia</taxon>
        <taxon>Cytophagales</taxon>
        <taxon>Leadbetterellaceae</taxon>
        <taxon>Emticicia</taxon>
    </lineage>
</organism>
<evidence type="ECO:0000313" key="6">
    <source>
        <dbReference type="Proteomes" id="UP000609064"/>
    </source>
</evidence>
<dbReference type="PANTHER" id="PTHR45569">
    <property type="entry name" value="SENSOR PROTEIN KDPD"/>
    <property type="match status" value="1"/>
</dbReference>
<dbReference type="Gene3D" id="3.40.50.300">
    <property type="entry name" value="P-loop containing nucleotide triphosphate hydrolases"/>
    <property type="match status" value="1"/>
</dbReference>
<proteinExistence type="predicted"/>
<name>A0A917DIM6_9BACT</name>
<dbReference type="Gene3D" id="3.40.50.620">
    <property type="entry name" value="HUPs"/>
    <property type="match status" value="1"/>
</dbReference>
<dbReference type="FunFam" id="3.40.50.300:FF:000483">
    <property type="entry name" value="Sensor histidine kinase KdpD"/>
    <property type="match status" value="1"/>
</dbReference>
<dbReference type="Pfam" id="PF02702">
    <property type="entry name" value="KdpD"/>
    <property type="match status" value="1"/>
</dbReference>
<dbReference type="InterPro" id="IPR052023">
    <property type="entry name" value="Histidine_kinase_KdpD"/>
</dbReference>
<keyword evidence="1" id="KW-0808">Transferase</keyword>
<dbReference type="Proteomes" id="UP000609064">
    <property type="component" value="Unassembled WGS sequence"/>
</dbReference>
<dbReference type="AlphaFoldDB" id="A0A917DIM6"/>
<accession>A0A917DIM6</accession>
<comment type="caution">
    <text evidence="5">The sequence shown here is derived from an EMBL/GenBank/DDBJ whole genome shotgun (WGS) entry which is preliminary data.</text>
</comment>
<dbReference type="GO" id="GO:0000155">
    <property type="term" value="F:phosphorelay sensor kinase activity"/>
    <property type="evidence" value="ECO:0007669"/>
    <property type="project" value="InterPro"/>
</dbReference>
<dbReference type="InterPro" id="IPR003852">
    <property type="entry name" value="Sig_transdc_His_kinase_KdpD_N"/>
</dbReference>
<gene>
    <name evidence="5" type="ORF">GCM10011514_02110</name>
</gene>
<sequence length="374" mass="42438">MEETKKSAQEFLNLIKKSKRGKFKVYIGMSAGVGKTYRMLQESHTLLKNGIDVKIGFIETHNRKETHDLLVGLPLIPRRKIFYKGKELEEMDVSAVINACPEVVIVDELAHTNIEGSKNEKRWQDVLEILEAGISVISALNIQHIESLNEEVKTITGIEVKERVPDSIIAQADEVVNIDLTADELISRLKEGKIYQPDKVEMALKNFFKSEHILQLRELALKEVASQVERKVESEITKVNTIKHERFLACISSNANTAKTVIRKTARLANYYNSKWFVLYVQTPKESADKIPLDKQRHLINHFKLATELGAEIIKVENSEIVKAIMQQAEERKISTICIGKPHFSLIKIILATNVFNELLKKLSSSDTDLVILS</sequence>
<evidence type="ECO:0000256" key="1">
    <source>
        <dbReference type="ARBA" id="ARBA00022679"/>
    </source>
</evidence>
<evidence type="ECO:0000256" key="3">
    <source>
        <dbReference type="ARBA" id="ARBA00023012"/>
    </source>
</evidence>
<dbReference type="InterPro" id="IPR027417">
    <property type="entry name" value="P-loop_NTPase"/>
</dbReference>
<dbReference type="SUPFAM" id="SSF52402">
    <property type="entry name" value="Adenine nucleotide alpha hydrolases-like"/>
    <property type="match status" value="1"/>
</dbReference>
<keyword evidence="6" id="KW-1185">Reference proteome</keyword>
<evidence type="ECO:0000313" key="5">
    <source>
        <dbReference type="EMBL" id="GGD41696.1"/>
    </source>
</evidence>
<dbReference type="RefSeq" id="WP_188763756.1">
    <property type="nucleotide sequence ID" value="NZ_BMKK01000001.1"/>
</dbReference>
<dbReference type="PANTHER" id="PTHR45569:SF1">
    <property type="entry name" value="SENSOR PROTEIN KDPD"/>
    <property type="match status" value="1"/>
</dbReference>
<evidence type="ECO:0000259" key="4">
    <source>
        <dbReference type="Pfam" id="PF02702"/>
    </source>
</evidence>
<dbReference type="GO" id="GO:0005737">
    <property type="term" value="C:cytoplasm"/>
    <property type="evidence" value="ECO:0007669"/>
    <property type="project" value="UniProtKB-ARBA"/>
</dbReference>
<feature type="domain" description="Signal transduction histidine kinase osmosensitive K+ channel sensor N-terminal" evidence="4">
    <location>
        <begin position="19"/>
        <end position="228"/>
    </location>
</feature>
<keyword evidence="3" id="KW-0902">Two-component regulatory system</keyword>
<evidence type="ECO:0000256" key="2">
    <source>
        <dbReference type="ARBA" id="ARBA00022777"/>
    </source>
</evidence>
<dbReference type="EMBL" id="BMKK01000001">
    <property type="protein sequence ID" value="GGD41696.1"/>
    <property type="molecule type" value="Genomic_DNA"/>
</dbReference>
<protein>
    <submittedName>
        <fullName evidence="5">Two-component system sensory protein</fullName>
    </submittedName>
</protein>
<dbReference type="InterPro" id="IPR014729">
    <property type="entry name" value="Rossmann-like_a/b/a_fold"/>
</dbReference>
<keyword evidence="2" id="KW-0418">Kinase</keyword>